<sequence>MQTSEIIELVQERTGNESSTTANDMIIAVLETLAERDLDGAQQNFAAQLPDEFSEVLRHTDQQSQEKFDADAFVQRVAERSDISEDQSETWTRATLSALAESVTTGEREDFISALPNDYVPYARWDV</sequence>
<protein>
    <recommendedName>
        <fullName evidence="3">DUF2267 domain-containing protein</fullName>
    </recommendedName>
</protein>
<organism evidence="1 2">
    <name type="scientific">Yaniella flava</name>
    <dbReference type="NCBI Taxonomy" id="287930"/>
    <lineage>
        <taxon>Bacteria</taxon>
        <taxon>Bacillati</taxon>
        <taxon>Actinomycetota</taxon>
        <taxon>Actinomycetes</taxon>
        <taxon>Micrococcales</taxon>
        <taxon>Micrococcaceae</taxon>
        <taxon>Yaniella</taxon>
    </lineage>
</organism>
<accession>A0ABP5FNC5</accession>
<proteinExistence type="predicted"/>
<gene>
    <name evidence="1" type="ORF">GCM10009720_06140</name>
</gene>
<dbReference type="InterPro" id="IPR018727">
    <property type="entry name" value="DUF2267"/>
</dbReference>
<evidence type="ECO:0000313" key="1">
    <source>
        <dbReference type="EMBL" id="GAA2029075.1"/>
    </source>
</evidence>
<dbReference type="RefSeq" id="WP_343956127.1">
    <property type="nucleotide sequence ID" value="NZ_BAAAMN010000010.1"/>
</dbReference>
<comment type="caution">
    <text evidence="1">The sequence shown here is derived from an EMBL/GenBank/DDBJ whole genome shotgun (WGS) entry which is preliminary data.</text>
</comment>
<evidence type="ECO:0008006" key="3">
    <source>
        <dbReference type="Google" id="ProtNLM"/>
    </source>
</evidence>
<name>A0ABP5FNC5_9MICC</name>
<evidence type="ECO:0000313" key="2">
    <source>
        <dbReference type="Proteomes" id="UP001501461"/>
    </source>
</evidence>
<dbReference type="Proteomes" id="UP001501461">
    <property type="component" value="Unassembled WGS sequence"/>
</dbReference>
<reference evidence="2" key="1">
    <citation type="journal article" date="2019" name="Int. J. Syst. Evol. Microbiol.">
        <title>The Global Catalogue of Microorganisms (GCM) 10K type strain sequencing project: providing services to taxonomists for standard genome sequencing and annotation.</title>
        <authorList>
            <consortium name="The Broad Institute Genomics Platform"/>
            <consortium name="The Broad Institute Genome Sequencing Center for Infectious Disease"/>
            <person name="Wu L."/>
            <person name="Ma J."/>
        </authorList>
    </citation>
    <scope>NUCLEOTIDE SEQUENCE [LARGE SCALE GENOMIC DNA]</scope>
    <source>
        <strain evidence="2">JCM 13595</strain>
    </source>
</reference>
<dbReference type="Pfam" id="PF10025">
    <property type="entry name" value="DUF2267"/>
    <property type="match status" value="1"/>
</dbReference>
<dbReference type="InterPro" id="IPR038282">
    <property type="entry name" value="DUF2267_sf"/>
</dbReference>
<keyword evidence="2" id="KW-1185">Reference proteome</keyword>
<dbReference type="EMBL" id="BAAAMN010000010">
    <property type="protein sequence ID" value="GAA2029075.1"/>
    <property type="molecule type" value="Genomic_DNA"/>
</dbReference>
<dbReference type="Gene3D" id="1.10.490.110">
    <property type="entry name" value="Uncharacterized conserved protein DUF2267"/>
    <property type="match status" value="1"/>
</dbReference>